<name>A0A4R2LUB2_9GAMM</name>
<keyword evidence="4 7" id="KW-0238">DNA-binding</keyword>
<dbReference type="Gene3D" id="6.10.250.690">
    <property type="match status" value="1"/>
</dbReference>
<dbReference type="SMART" id="SM00862">
    <property type="entry name" value="Trans_reg_C"/>
    <property type="match status" value="1"/>
</dbReference>
<dbReference type="Gene3D" id="1.10.10.10">
    <property type="entry name" value="Winged helix-like DNA-binding domain superfamily/Winged helix DNA-binding domain"/>
    <property type="match status" value="1"/>
</dbReference>
<evidence type="ECO:0000313" key="10">
    <source>
        <dbReference type="EMBL" id="TCO83473.1"/>
    </source>
</evidence>
<dbReference type="Pfam" id="PF00486">
    <property type="entry name" value="Trans_reg_C"/>
    <property type="match status" value="1"/>
</dbReference>
<dbReference type="RefSeq" id="WP_132538435.1">
    <property type="nucleotide sequence ID" value="NZ_SLWY01000002.1"/>
</dbReference>
<accession>A0A4R2LUB2</accession>
<evidence type="ECO:0000259" key="8">
    <source>
        <dbReference type="PROSITE" id="PS50110"/>
    </source>
</evidence>
<dbReference type="PANTHER" id="PTHR48111:SF67">
    <property type="entry name" value="TRANSCRIPTIONAL REGULATORY PROTEIN TCTD"/>
    <property type="match status" value="1"/>
</dbReference>
<dbReference type="GO" id="GO:0000156">
    <property type="term" value="F:phosphorelay response regulator activity"/>
    <property type="evidence" value="ECO:0007669"/>
    <property type="project" value="TreeGrafter"/>
</dbReference>
<dbReference type="GO" id="GO:0032993">
    <property type="term" value="C:protein-DNA complex"/>
    <property type="evidence" value="ECO:0007669"/>
    <property type="project" value="TreeGrafter"/>
</dbReference>
<gene>
    <name evidence="10" type="ORF">EV699_102180</name>
</gene>
<dbReference type="Proteomes" id="UP000295765">
    <property type="component" value="Unassembled WGS sequence"/>
</dbReference>
<dbReference type="PANTHER" id="PTHR48111">
    <property type="entry name" value="REGULATOR OF RPOS"/>
    <property type="match status" value="1"/>
</dbReference>
<proteinExistence type="predicted"/>
<dbReference type="FunFam" id="3.40.50.2300:FF:000002">
    <property type="entry name" value="DNA-binding response regulator PhoP"/>
    <property type="match status" value="1"/>
</dbReference>
<dbReference type="PROSITE" id="PS50110">
    <property type="entry name" value="RESPONSE_REGULATORY"/>
    <property type="match status" value="1"/>
</dbReference>
<dbReference type="InterPro" id="IPR001789">
    <property type="entry name" value="Sig_transdc_resp-reg_receiver"/>
</dbReference>
<keyword evidence="3" id="KW-0805">Transcription regulation</keyword>
<dbReference type="InterPro" id="IPR036388">
    <property type="entry name" value="WH-like_DNA-bd_sf"/>
</dbReference>
<dbReference type="CDD" id="cd17624">
    <property type="entry name" value="REC_OmpR_PmrA-like"/>
    <property type="match status" value="1"/>
</dbReference>
<dbReference type="Pfam" id="PF00072">
    <property type="entry name" value="Response_reg"/>
    <property type="match status" value="1"/>
</dbReference>
<dbReference type="Gene3D" id="3.40.50.2300">
    <property type="match status" value="1"/>
</dbReference>
<keyword evidence="2" id="KW-0902">Two-component regulatory system</keyword>
<protein>
    <submittedName>
        <fullName evidence="10">Two-component system response regulator QseB</fullName>
    </submittedName>
</protein>
<evidence type="ECO:0000313" key="11">
    <source>
        <dbReference type="Proteomes" id="UP000295765"/>
    </source>
</evidence>
<evidence type="ECO:0000256" key="2">
    <source>
        <dbReference type="ARBA" id="ARBA00023012"/>
    </source>
</evidence>
<dbReference type="GO" id="GO:0000976">
    <property type="term" value="F:transcription cis-regulatory region binding"/>
    <property type="evidence" value="ECO:0007669"/>
    <property type="project" value="TreeGrafter"/>
</dbReference>
<dbReference type="InterPro" id="IPR001867">
    <property type="entry name" value="OmpR/PhoB-type_DNA-bd"/>
</dbReference>
<evidence type="ECO:0000256" key="5">
    <source>
        <dbReference type="ARBA" id="ARBA00023163"/>
    </source>
</evidence>
<feature type="domain" description="Response regulatory" evidence="8">
    <location>
        <begin position="2"/>
        <end position="117"/>
    </location>
</feature>
<feature type="DNA-binding region" description="OmpR/PhoB-type" evidence="7">
    <location>
        <begin position="125"/>
        <end position="219"/>
    </location>
</feature>
<evidence type="ECO:0000256" key="4">
    <source>
        <dbReference type="ARBA" id="ARBA00023125"/>
    </source>
</evidence>
<evidence type="ECO:0000256" key="6">
    <source>
        <dbReference type="PROSITE-ProRule" id="PRU00169"/>
    </source>
</evidence>
<dbReference type="SMART" id="SM00448">
    <property type="entry name" value="REC"/>
    <property type="match status" value="1"/>
</dbReference>
<dbReference type="GO" id="GO:0005829">
    <property type="term" value="C:cytosol"/>
    <property type="evidence" value="ECO:0007669"/>
    <property type="project" value="TreeGrafter"/>
</dbReference>
<dbReference type="GO" id="GO:0006355">
    <property type="term" value="P:regulation of DNA-templated transcription"/>
    <property type="evidence" value="ECO:0007669"/>
    <property type="project" value="InterPro"/>
</dbReference>
<dbReference type="CDD" id="cd00383">
    <property type="entry name" value="trans_reg_C"/>
    <property type="match status" value="1"/>
</dbReference>
<evidence type="ECO:0000256" key="1">
    <source>
        <dbReference type="ARBA" id="ARBA00022553"/>
    </source>
</evidence>
<feature type="modified residue" description="4-aspartylphosphate" evidence="6">
    <location>
        <position position="52"/>
    </location>
</feature>
<evidence type="ECO:0000256" key="3">
    <source>
        <dbReference type="ARBA" id="ARBA00023015"/>
    </source>
</evidence>
<reference evidence="10 11" key="1">
    <citation type="submission" date="2019-03" db="EMBL/GenBank/DDBJ databases">
        <title>Genomic Encyclopedia of Type Strains, Phase IV (KMG-IV): sequencing the most valuable type-strain genomes for metagenomic binning, comparative biology and taxonomic classification.</title>
        <authorList>
            <person name="Goeker M."/>
        </authorList>
    </citation>
    <scope>NUCLEOTIDE SEQUENCE [LARGE SCALE GENOMIC DNA]</scope>
    <source>
        <strain evidence="10 11">DSM 25287</strain>
    </source>
</reference>
<keyword evidence="5" id="KW-0804">Transcription</keyword>
<keyword evidence="1 6" id="KW-0597">Phosphoprotein</keyword>
<dbReference type="InterPro" id="IPR011006">
    <property type="entry name" value="CheY-like_superfamily"/>
</dbReference>
<dbReference type="AlphaFoldDB" id="A0A4R2LUB2"/>
<dbReference type="InterPro" id="IPR039420">
    <property type="entry name" value="WalR-like"/>
</dbReference>
<feature type="domain" description="OmpR/PhoB-type" evidence="9">
    <location>
        <begin position="125"/>
        <end position="219"/>
    </location>
</feature>
<evidence type="ECO:0000259" key="9">
    <source>
        <dbReference type="PROSITE" id="PS51755"/>
    </source>
</evidence>
<evidence type="ECO:0000256" key="7">
    <source>
        <dbReference type="PROSITE-ProRule" id="PRU01091"/>
    </source>
</evidence>
<keyword evidence="11" id="KW-1185">Reference proteome</keyword>
<dbReference type="OrthoDB" id="9802426at2"/>
<dbReference type="SUPFAM" id="SSF52172">
    <property type="entry name" value="CheY-like"/>
    <property type="match status" value="1"/>
</dbReference>
<comment type="caution">
    <text evidence="10">The sequence shown here is derived from an EMBL/GenBank/DDBJ whole genome shotgun (WGS) entry which is preliminary data.</text>
</comment>
<sequence length="219" mass="24422">MRILLVEDDPLLGEGLKDGFTDAGYTAEWLGDGEAARAAFAGGEHFDLLVLDLGLPRLDGITLLQTLRRNGERLPVLILTARDAPDERVRGLDAGADDYLVKPFVLDELLARVRALLRRAQGRVENVLRWRDLELDPVGHTVTRAGAPLELTAMEFRVLHLLLAAQPQVLSRAQFEERLYGWDGEAESNTLEVYLSRLRRKLGPTAIENIRGLGWRLAP</sequence>
<organism evidence="10 11">
    <name type="scientific">Plasticicumulans lactativorans</name>
    <dbReference type="NCBI Taxonomy" id="1133106"/>
    <lineage>
        <taxon>Bacteria</taxon>
        <taxon>Pseudomonadati</taxon>
        <taxon>Pseudomonadota</taxon>
        <taxon>Gammaproteobacteria</taxon>
        <taxon>Candidatus Competibacteraceae</taxon>
        <taxon>Plasticicumulans</taxon>
    </lineage>
</organism>
<dbReference type="EMBL" id="SLWY01000002">
    <property type="protein sequence ID" value="TCO83473.1"/>
    <property type="molecule type" value="Genomic_DNA"/>
</dbReference>
<dbReference type="PROSITE" id="PS51755">
    <property type="entry name" value="OMPR_PHOB"/>
    <property type="match status" value="1"/>
</dbReference>